<accession>A0A8D5U4K6</accession>
<dbReference type="Proteomes" id="UP000825123">
    <property type="component" value="Chromosome"/>
</dbReference>
<gene>
    <name evidence="1" type="ORF">KN1_06080</name>
</gene>
<evidence type="ECO:0000313" key="1">
    <source>
        <dbReference type="EMBL" id="BCU69311.1"/>
    </source>
</evidence>
<protein>
    <submittedName>
        <fullName evidence="1">Uncharacterized protein</fullName>
    </submittedName>
</protein>
<reference evidence="1 2" key="1">
    <citation type="submission" date="2021-04" db="EMBL/GenBank/DDBJ databases">
        <title>Complete genome sequence of Stygiolobus sp. KN-1.</title>
        <authorList>
            <person name="Nakamura K."/>
            <person name="Sakai H."/>
            <person name="Kurosawa N."/>
        </authorList>
    </citation>
    <scope>NUCLEOTIDE SEQUENCE [LARGE SCALE GENOMIC DNA]</scope>
    <source>
        <strain evidence="1 2">KN-1</strain>
    </source>
</reference>
<name>A0A8D5U4K6_9CREN</name>
<dbReference type="GeneID" id="66162365"/>
<keyword evidence="2" id="KW-1185">Reference proteome</keyword>
<sequence length="1577" mass="170520">MNRTLGLILSTLFIASIIIEASPLLTSIVPQAATPLPAAGQIGAIYLSSYVNAKGITCYVQSIMYVVNVSNVNLTKISTNLNNAIAQLLQSVANNVQMYFVAQNAVNGQAILGPAEVTFYHDLQTPPGTTYQYYVYYNNVSKLVFFMIGVGYEHRHPLTPPSTNTTVQVPITFLQNYIPDLSASQTYVYNVTTGTVNTVASVHINYLLTNPLSTLYDTQTGKVVSASTGTPAQEICSYLSSETILEENASGPNHVEYIGYATLSSFTIGGATLGPYTSNQIIIFSPLVFATSPSQSGFFNPIQANGNLGPALASLSTTQPKIWGRALINFTLVDGLLNNAPGNFTFQLNYSTPGPVSLSFASLGYIASLDNYPSTFMFNAYNFSNGYHEFFGIITTSNDTTLGGKTINASGYFNVSHYEGNTIVTTTYYVYLLTFIPGVKNGTVSEYVTNLYIQVPEIKPYGVEQVEKTQVYALYKGYKPNTTIGKLPVFEFCVPYPASTTFTSYFNGKQYSVTITEPKTATINFYSALIQLRAVAYEGVYEVSHASFPYYYGGLLSTPPSNISVTGESSIDAEGHLYSSMANVKATLFTNATLTFSNVTEGNFSFNGLLLTPAYAYINGTSAMGYILSAVYETPSVLSGFNEYEVAITGTEEPFIAEMYNNLPEMYGFTLLPYFQLTLSAPTVPATTTGTAPLFVELSTVPQYAYIELVDFGLWTNETSVVVTAYNAESNTLSANKGYFYAVVIPPKVYISPVTPSDFICQNYATLSIYDPDAILDPGYPAGTFTYTLPYALNYNNKPVSGPVILYSGTIYPSGTAISSSTVYKSSGVFPVGYVNGTKEYLSLSPEVCYSPHNNPNEPYEPTYLEAYVYATGQTTQIYATGITNPTLAIASYGLQYFGSNNPTVNYYFEQSQVKTVKISGMVYNYSVPFYGIAGLNVSSIISGVITPANMNVLPGSSGQVGYIDLTPQAALPPVPFPGAATPNITVQLYVRYQTDLASVGTVTVNGTYVGQGPGIYLTVPNGSFVNSGFSILYETTDYAVYHDFQSTGAYKDIARMTVPNVTDEFYIPGNVIPLYATYANLVLLEPYYGSTLPTYLAIGSVNNLLDLQWVSSTYELVNVPAVSQLLGYMFSIKVTYPNGTTVSIIPSFSNLTTLFISLDGQQQLYCNGTYDFELSIAGLVKVLHTTVQALNGSNFTISYHDYITGETLTATAKLEALQGIAPIAIQPGEVEFFLTAYPFYPIPTFAPPWFIAENVSFQPHLSISDKQYAQSAVSSVLSLTLSNITVVTGNTVGPKYMAMVYYNATSGQTVIMNVYGVKTMVSGDVVPTLVETAPASGVFNGTIPFVIIANNTIVPVKEVSNTTVYTNGSLGIIIAGKTYVLGPAGYFLLPSVPYKNISVGFNAKVYVTVSDPIQSVTFNTSLEPINFTPIRLAPFSVPPVVPIPHAPKYVYEYNQSLVITPTDQVVKIYVTSVIPYPLEFQIEALVYPAQEFNVSIGAPEPSAPLVYYSYQAVVAKPALGIGTPVPNLLVYVQLNGIASLPPGKYVIVLFAVPYAGGPALSEYPVSLIFTNVNVTT</sequence>
<proteinExistence type="predicted"/>
<dbReference type="KEGG" id="csty:KN1_06080"/>
<organism evidence="1 2">
    <name type="scientific">Stygiolobus caldivivus</name>
    <dbReference type="NCBI Taxonomy" id="2824673"/>
    <lineage>
        <taxon>Archaea</taxon>
        <taxon>Thermoproteota</taxon>
        <taxon>Thermoprotei</taxon>
        <taxon>Sulfolobales</taxon>
        <taxon>Sulfolobaceae</taxon>
        <taxon>Stygiolobus</taxon>
    </lineage>
</organism>
<dbReference type="RefSeq" id="WP_221289352.1">
    <property type="nucleotide sequence ID" value="NZ_AP024597.1"/>
</dbReference>
<dbReference type="EMBL" id="AP024597">
    <property type="protein sequence ID" value="BCU69311.1"/>
    <property type="molecule type" value="Genomic_DNA"/>
</dbReference>
<evidence type="ECO:0000313" key="2">
    <source>
        <dbReference type="Proteomes" id="UP000825123"/>
    </source>
</evidence>